<keyword evidence="1" id="KW-0812">Transmembrane</keyword>
<dbReference type="Pfam" id="PF22827">
    <property type="entry name" value="GldL_N"/>
    <property type="match status" value="1"/>
</dbReference>
<comment type="caution">
    <text evidence="3">The sequence shown here is derived from an EMBL/GenBank/DDBJ whole genome shotgun (WGS) entry which is preliminary data.</text>
</comment>
<accession>A0A644TVD2</accession>
<reference evidence="3" key="1">
    <citation type="submission" date="2019-08" db="EMBL/GenBank/DDBJ databases">
        <authorList>
            <person name="Kucharzyk K."/>
            <person name="Murdoch R.W."/>
            <person name="Higgins S."/>
            <person name="Loffler F."/>
        </authorList>
    </citation>
    <scope>NUCLEOTIDE SEQUENCE</scope>
</reference>
<evidence type="ECO:0000259" key="2">
    <source>
        <dbReference type="Pfam" id="PF22827"/>
    </source>
</evidence>
<protein>
    <recommendedName>
        <fullName evidence="2">Gliding motility protein GldL-like N-terminal domain-containing protein</fullName>
    </recommendedName>
</protein>
<evidence type="ECO:0000256" key="1">
    <source>
        <dbReference type="SAM" id="Phobius"/>
    </source>
</evidence>
<dbReference type="EMBL" id="VSSQ01000051">
    <property type="protein sequence ID" value="MPL70152.1"/>
    <property type="molecule type" value="Genomic_DNA"/>
</dbReference>
<evidence type="ECO:0000313" key="3">
    <source>
        <dbReference type="EMBL" id="MPL70152.1"/>
    </source>
</evidence>
<feature type="transmembrane region" description="Helical" evidence="1">
    <location>
        <begin position="39"/>
        <end position="61"/>
    </location>
</feature>
<gene>
    <name evidence="3" type="ORF">SDC9_15905</name>
</gene>
<organism evidence="3">
    <name type="scientific">bioreactor metagenome</name>
    <dbReference type="NCBI Taxonomy" id="1076179"/>
    <lineage>
        <taxon>unclassified sequences</taxon>
        <taxon>metagenomes</taxon>
        <taxon>ecological metagenomes</taxon>
    </lineage>
</organism>
<dbReference type="NCBIfam" id="TIGR03513">
    <property type="entry name" value="GldL_gliding"/>
    <property type="match status" value="1"/>
</dbReference>
<feature type="transmembrane region" description="Helical" evidence="1">
    <location>
        <begin position="15"/>
        <end position="33"/>
    </location>
</feature>
<dbReference type="InterPro" id="IPR019852">
    <property type="entry name" value="Motility-assoc_prot_GldL"/>
</dbReference>
<proteinExistence type="predicted"/>
<keyword evidence="1" id="KW-1133">Transmembrane helix</keyword>
<feature type="domain" description="Gliding motility protein GldL-like N-terminal" evidence="2">
    <location>
        <begin position="19"/>
        <end position="79"/>
    </location>
</feature>
<dbReference type="InterPro" id="IPR055087">
    <property type="entry name" value="GldL-like_N"/>
</dbReference>
<keyword evidence="1" id="KW-0472">Membrane</keyword>
<sequence>MGLDSFVRSKFYKNMAAKLYGIGASAVIIGALFKIQHWAGAGALLTIGMGTEALIFFVSAFEPLHVEYDWSLAYPELAGMEEDKKEEKKKGKKRKDVPELDLSGLAGLTETQALDNMLSKAKIGPELIESLGKGLQNLSETASQLGSVSNASLSTENFIKNMEDATESAAELSSSYKKTSDYLNKDLMVSGEYLASVQDAATAVSTLSNIYKETAVALTSGDSSYLNELKTMASSLSSINALYELQIQNSTAQLESTKQVQEKIDSLVVNFADTAENVLRYKEQVNALSKKVTALNDIYGNMLSAMQSKA</sequence>
<dbReference type="AlphaFoldDB" id="A0A644TVD2"/>
<name>A0A644TVD2_9ZZZZ</name>